<dbReference type="AlphaFoldDB" id="A0A370L0C0"/>
<gene>
    <name evidence="3" type="ORF">DWE98_25415</name>
</gene>
<dbReference type="PRINTS" id="PR00111">
    <property type="entry name" value="ABHYDROLASE"/>
</dbReference>
<proteinExistence type="predicted"/>
<keyword evidence="1 3" id="KW-0378">Hydrolase</keyword>
<dbReference type="InterPro" id="IPR000639">
    <property type="entry name" value="Epox_hydrolase-like"/>
</dbReference>
<dbReference type="GO" id="GO:0016787">
    <property type="term" value="F:hydrolase activity"/>
    <property type="evidence" value="ECO:0007669"/>
    <property type="project" value="UniProtKB-KW"/>
</dbReference>
<evidence type="ECO:0000259" key="2">
    <source>
        <dbReference type="Pfam" id="PF00561"/>
    </source>
</evidence>
<dbReference type="EMBL" id="QQTP01000020">
    <property type="protein sequence ID" value="RDJ20302.1"/>
    <property type="molecule type" value="Genomic_DNA"/>
</dbReference>
<protein>
    <submittedName>
        <fullName evidence="3">Alpha/beta hydrolase</fullName>
    </submittedName>
</protein>
<comment type="caution">
    <text evidence="3">The sequence shown here is derived from an EMBL/GenBank/DDBJ whole genome shotgun (WGS) entry which is preliminary data.</text>
</comment>
<evidence type="ECO:0000313" key="3">
    <source>
        <dbReference type="EMBL" id="RDJ20302.1"/>
    </source>
</evidence>
<organism evidence="3 4">
    <name type="scientific">Bosea caraganae</name>
    <dbReference type="NCBI Taxonomy" id="2763117"/>
    <lineage>
        <taxon>Bacteria</taxon>
        <taxon>Pseudomonadati</taxon>
        <taxon>Pseudomonadota</taxon>
        <taxon>Alphaproteobacteria</taxon>
        <taxon>Hyphomicrobiales</taxon>
        <taxon>Boseaceae</taxon>
        <taxon>Bosea</taxon>
    </lineage>
</organism>
<dbReference type="InterPro" id="IPR000073">
    <property type="entry name" value="AB_hydrolase_1"/>
</dbReference>
<dbReference type="Pfam" id="PF00561">
    <property type="entry name" value="Abhydrolase_1"/>
    <property type="match status" value="1"/>
</dbReference>
<dbReference type="PANTHER" id="PTHR43329">
    <property type="entry name" value="EPOXIDE HYDROLASE"/>
    <property type="match status" value="1"/>
</dbReference>
<sequence length="288" mass="32117">MIDGFAQRKLPGHGIEIDALIGGSGPPLLLLHGAPQTRVCWRQVAPALAEHFTVVVPDLRGYGRSDKPEGGGDFSAYSKRTMALDQIASMRALGFDRFDVAGHDRGGRVAYRLALDHPDAVRRLAVLDIIPTLDAFENYECRAGYALWHWTLQSQPAPLPERMIGADPDYFMQVLFAAHTHEKFAFDEYSLSDYLSCMRDPATIHGMCEDYRSAWWVDRHTDAEDRGSRAIEVPTLVLWGANTVAARSPLETWRKWASDVRGEGLPSGHFLPEEAPSETAAHLLNFFK</sequence>
<accession>A0A370L0C0</accession>
<keyword evidence="4" id="KW-1185">Reference proteome</keyword>
<evidence type="ECO:0000313" key="4">
    <source>
        <dbReference type="Proteomes" id="UP000255207"/>
    </source>
</evidence>
<dbReference type="Gene3D" id="3.40.50.1820">
    <property type="entry name" value="alpha/beta hydrolase"/>
    <property type="match status" value="1"/>
</dbReference>
<reference evidence="4" key="1">
    <citation type="submission" date="2018-07" db="EMBL/GenBank/DDBJ databases">
        <authorList>
            <person name="Safronova V.I."/>
            <person name="Chirak E.R."/>
            <person name="Sazanova A.L."/>
        </authorList>
    </citation>
    <scope>NUCLEOTIDE SEQUENCE [LARGE SCALE GENOMIC DNA]</scope>
    <source>
        <strain evidence="4">RCAM04685</strain>
    </source>
</reference>
<dbReference type="OrthoDB" id="9812774at2"/>
<feature type="domain" description="AB hydrolase-1" evidence="2">
    <location>
        <begin position="26"/>
        <end position="259"/>
    </location>
</feature>
<dbReference type="Proteomes" id="UP000255207">
    <property type="component" value="Unassembled WGS sequence"/>
</dbReference>
<name>A0A370L0C0_9HYPH</name>
<dbReference type="PRINTS" id="PR00412">
    <property type="entry name" value="EPOXHYDRLASE"/>
</dbReference>
<dbReference type="SUPFAM" id="SSF53474">
    <property type="entry name" value="alpha/beta-Hydrolases"/>
    <property type="match status" value="1"/>
</dbReference>
<dbReference type="InterPro" id="IPR029058">
    <property type="entry name" value="AB_hydrolase_fold"/>
</dbReference>
<evidence type="ECO:0000256" key="1">
    <source>
        <dbReference type="ARBA" id="ARBA00022801"/>
    </source>
</evidence>